<proteinExistence type="predicted"/>
<name>A0A381TX70_9ZZZZ</name>
<protein>
    <submittedName>
        <fullName evidence="1">Uncharacterized protein</fullName>
    </submittedName>
</protein>
<dbReference type="EMBL" id="UINC01005326">
    <property type="protein sequence ID" value="SVA20602.1"/>
    <property type="molecule type" value="Genomic_DNA"/>
</dbReference>
<sequence length="57" mass="5849">MESVSMSSSTGATSSEISCRPVGVATVGVRLGDQPGNSRSVDFVVARELRSLTSCGE</sequence>
<reference evidence="1" key="1">
    <citation type="submission" date="2018-05" db="EMBL/GenBank/DDBJ databases">
        <authorList>
            <person name="Lanie J.A."/>
            <person name="Ng W.-L."/>
            <person name="Kazmierczak K.M."/>
            <person name="Andrzejewski T.M."/>
            <person name="Davidsen T.M."/>
            <person name="Wayne K.J."/>
            <person name="Tettelin H."/>
            <person name="Glass J.I."/>
            <person name="Rusch D."/>
            <person name="Podicherti R."/>
            <person name="Tsui H.-C.T."/>
            <person name="Winkler M.E."/>
        </authorList>
    </citation>
    <scope>NUCLEOTIDE SEQUENCE</scope>
</reference>
<evidence type="ECO:0000313" key="1">
    <source>
        <dbReference type="EMBL" id="SVA20602.1"/>
    </source>
</evidence>
<dbReference type="AlphaFoldDB" id="A0A381TX70"/>
<organism evidence="1">
    <name type="scientific">marine metagenome</name>
    <dbReference type="NCBI Taxonomy" id="408172"/>
    <lineage>
        <taxon>unclassified sequences</taxon>
        <taxon>metagenomes</taxon>
        <taxon>ecological metagenomes</taxon>
    </lineage>
</organism>
<accession>A0A381TX70</accession>
<gene>
    <name evidence="1" type="ORF">METZ01_LOCUS73456</name>
</gene>